<proteinExistence type="predicted"/>
<evidence type="ECO:0000313" key="2">
    <source>
        <dbReference type="Proteomes" id="UP000308600"/>
    </source>
</evidence>
<protein>
    <submittedName>
        <fullName evidence="1">Uncharacterized protein</fullName>
    </submittedName>
</protein>
<dbReference type="Proteomes" id="UP000308600">
    <property type="component" value="Unassembled WGS sequence"/>
</dbReference>
<sequence length="284" mass="31428">MLSLGKFTAWIEVNGEHLPEFGPIVSDDSETVSCWVPSEAGKEFAVCWNDSNLEYVLDGCVEVDGKWCGSSVWRLQSRMGTPVSSRIKGVRTGPFTRRALVFSNIDLTDDDTYLQASSSAEDLGEIIVRLRESVITGTGTLGDQSSPFPDDMKLHERSKKGMGHRIGLGEESTAQNSNSVHTKKIRTVATFIFRYRPLAILQANGIAPVDRSQKRKASTPPEEPSEDEEDKAAAAELEALKARIREIEGRQKKRIKTEVKTEPISNLELRPPKNLGVIDLTDLD</sequence>
<name>A0ACD3AV88_9AGAR</name>
<gene>
    <name evidence="1" type="ORF">BDN72DRAFT_840044</name>
</gene>
<accession>A0ACD3AV88</accession>
<dbReference type="EMBL" id="ML208326">
    <property type="protein sequence ID" value="TFK69681.1"/>
    <property type="molecule type" value="Genomic_DNA"/>
</dbReference>
<organism evidence="1 2">
    <name type="scientific">Pluteus cervinus</name>
    <dbReference type="NCBI Taxonomy" id="181527"/>
    <lineage>
        <taxon>Eukaryota</taxon>
        <taxon>Fungi</taxon>
        <taxon>Dikarya</taxon>
        <taxon>Basidiomycota</taxon>
        <taxon>Agaricomycotina</taxon>
        <taxon>Agaricomycetes</taxon>
        <taxon>Agaricomycetidae</taxon>
        <taxon>Agaricales</taxon>
        <taxon>Pluteineae</taxon>
        <taxon>Pluteaceae</taxon>
        <taxon>Pluteus</taxon>
    </lineage>
</organism>
<keyword evidence="2" id="KW-1185">Reference proteome</keyword>
<evidence type="ECO:0000313" key="1">
    <source>
        <dbReference type="EMBL" id="TFK69681.1"/>
    </source>
</evidence>
<reference evidence="1 2" key="1">
    <citation type="journal article" date="2019" name="Nat. Ecol. Evol.">
        <title>Megaphylogeny resolves global patterns of mushroom evolution.</title>
        <authorList>
            <person name="Varga T."/>
            <person name="Krizsan K."/>
            <person name="Foldi C."/>
            <person name="Dima B."/>
            <person name="Sanchez-Garcia M."/>
            <person name="Sanchez-Ramirez S."/>
            <person name="Szollosi G.J."/>
            <person name="Szarkandi J.G."/>
            <person name="Papp V."/>
            <person name="Albert L."/>
            <person name="Andreopoulos W."/>
            <person name="Angelini C."/>
            <person name="Antonin V."/>
            <person name="Barry K.W."/>
            <person name="Bougher N.L."/>
            <person name="Buchanan P."/>
            <person name="Buyck B."/>
            <person name="Bense V."/>
            <person name="Catcheside P."/>
            <person name="Chovatia M."/>
            <person name="Cooper J."/>
            <person name="Damon W."/>
            <person name="Desjardin D."/>
            <person name="Finy P."/>
            <person name="Geml J."/>
            <person name="Haridas S."/>
            <person name="Hughes K."/>
            <person name="Justo A."/>
            <person name="Karasinski D."/>
            <person name="Kautmanova I."/>
            <person name="Kiss B."/>
            <person name="Kocsube S."/>
            <person name="Kotiranta H."/>
            <person name="LaButti K.M."/>
            <person name="Lechner B.E."/>
            <person name="Liimatainen K."/>
            <person name="Lipzen A."/>
            <person name="Lukacs Z."/>
            <person name="Mihaltcheva S."/>
            <person name="Morgado L.N."/>
            <person name="Niskanen T."/>
            <person name="Noordeloos M.E."/>
            <person name="Ohm R.A."/>
            <person name="Ortiz-Santana B."/>
            <person name="Ovrebo C."/>
            <person name="Racz N."/>
            <person name="Riley R."/>
            <person name="Savchenko A."/>
            <person name="Shiryaev A."/>
            <person name="Soop K."/>
            <person name="Spirin V."/>
            <person name="Szebenyi C."/>
            <person name="Tomsovsky M."/>
            <person name="Tulloss R.E."/>
            <person name="Uehling J."/>
            <person name="Grigoriev I.V."/>
            <person name="Vagvolgyi C."/>
            <person name="Papp T."/>
            <person name="Martin F.M."/>
            <person name="Miettinen O."/>
            <person name="Hibbett D.S."/>
            <person name="Nagy L.G."/>
        </authorList>
    </citation>
    <scope>NUCLEOTIDE SEQUENCE [LARGE SCALE GENOMIC DNA]</scope>
    <source>
        <strain evidence="1 2">NL-1719</strain>
    </source>
</reference>